<name>A0A059F8L4_9PROT</name>
<dbReference type="EMBL" id="ARYI01000021">
    <property type="protein sequence ID" value="KCZ86916.1"/>
    <property type="molecule type" value="Genomic_DNA"/>
</dbReference>
<evidence type="ECO:0000313" key="2">
    <source>
        <dbReference type="EMBL" id="KCZ86916.1"/>
    </source>
</evidence>
<dbReference type="PATRIC" id="fig|1280951.3.peg.3351"/>
<evidence type="ECO:0000256" key="1">
    <source>
        <dbReference type="SAM" id="SignalP"/>
    </source>
</evidence>
<reference evidence="2 3" key="1">
    <citation type="submission" date="2013-04" db="EMBL/GenBank/DDBJ databases">
        <title>Hyphomonas hirschiana VP5 Genome Sequencing.</title>
        <authorList>
            <person name="Lai Q."/>
            <person name="Shao Z."/>
        </authorList>
    </citation>
    <scope>NUCLEOTIDE SEQUENCE [LARGE SCALE GENOMIC DNA]</scope>
    <source>
        <strain evidence="2 3">VP5</strain>
    </source>
</reference>
<feature type="signal peptide" evidence="1">
    <location>
        <begin position="1"/>
        <end position="25"/>
    </location>
</feature>
<dbReference type="Proteomes" id="UP000025061">
    <property type="component" value="Unassembled WGS sequence"/>
</dbReference>
<keyword evidence="3" id="KW-1185">Reference proteome</keyword>
<comment type="caution">
    <text evidence="2">The sequence shown here is derived from an EMBL/GenBank/DDBJ whole genome shotgun (WGS) entry which is preliminary data.</text>
</comment>
<accession>A0A059F8L4</accession>
<evidence type="ECO:0008006" key="4">
    <source>
        <dbReference type="Google" id="ProtNLM"/>
    </source>
</evidence>
<organism evidence="2 3">
    <name type="scientific">Hyphomonas hirschiana VP5</name>
    <dbReference type="NCBI Taxonomy" id="1280951"/>
    <lineage>
        <taxon>Bacteria</taxon>
        <taxon>Pseudomonadati</taxon>
        <taxon>Pseudomonadota</taxon>
        <taxon>Alphaproteobacteria</taxon>
        <taxon>Hyphomonadales</taxon>
        <taxon>Hyphomonadaceae</taxon>
        <taxon>Hyphomonas</taxon>
    </lineage>
</organism>
<protein>
    <recommendedName>
        <fullName evidence="4">Lipoprotein</fullName>
    </recommendedName>
</protein>
<dbReference type="RefSeq" id="WP_011648185.1">
    <property type="nucleotide sequence ID" value="NZ_ARYI01000021.1"/>
</dbReference>
<gene>
    <name evidence="2" type="ORF">HHI_16627</name>
</gene>
<keyword evidence="1" id="KW-0732">Signal</keyword>
<feature type="chain" id="PRO_5001572078" description="Lipoprotein" evidence="1">
    <location>
        <begin position="26"/>
        <end position="209"/>
    </location>
</feature>
<sequence length="209" mass="23158">MTRRIRKAAVVLVCMSAGAVLPAAADCDLFSSLVTQAETGRGFEEIVAFRSVWDLRETGDTVPAEQAFSGFDVCWVEDDIWKPDQSDYGAPRYVCRIAEKPDAEGTLSFDSHIAQLQAMGRLSQTLEACVTADERFKADRQTSRGTSYIMKPELTEMRGMYQNPRAEFKLSPMEDAYSITGMSDALPADMRVPMQLDVIIAGPARNLQE</sequence>
<dbReference type="AlphaFoldDB" id="A0A059F8L4"/>
<evidence type="ECO:0000313" key="3">
    <source>
        <dbReference type="Proteomes" id="UP000025061"/>
    </source>
</evidence>
<proteinExistence type="predicted"/>